<keyword evidence="17" id="KW-1185">Reference proteome</keyword>
<dbReference type="InterPro" id="IPR001519">
    <property type="entry name" value="Ferritin"/>
</dbReference>
<feature type="binding site" evidence="13">
    <location>
        <position position="111"/>
    </location>
    <ligand>
        <name>Fe cation</name>
        <dbReference type="ChEBI" id="CHEBI:24875"/>
        <label>1</label>
    </ligand>
</feature>
<dbReference type="EMBL" id="JBEDUW010000006">
    <property type="protein sequence ID" value="KAK9920346.1"/>
    <property type="molecule type" value="Genomic_DNA"/>
</dbReference>
<dbReference type="InterPro" id="IPR009078">
    <property type="entry name" value="Ferritin-like_SF"/>
</dbReference>
<comment type="subunit">
    <text evidence="11">Oligomer of 24 subunits. There are two types of subunits: L (light) chain and H (heavy) chain. The major chain can be light or heavy, depending on the species and tissue type. The functional molecule forms a roughly spherical shell with a diameter of 12 nm and contains a central cavity into which the insoluble mineral iron core is deposited.</text>
</comment>
<dbReference type="GO" id="GO:0006979">
    <property type="term" value="P:response to oxidative stress"/>
    <property type="evidence" value="ECO:0007669"/>
    <property type="project" value="UniProtKB-ARBA"/>
</dbReference>
<evidence type="ECO:0000256" key="2">
    <source>
        <dbReference type="ARBA" id="ARBA00007513"/>
    </source>
</evidence>
<keyword evidence="3 14" id="KW-0409">Iron storage</keyword>
<dbReference type="PANTHER" id="PTHR11431">
    <property type="entry name" value="FERRITIN"/>
    <property type="match status" value="1"/>
</dbReference>
<comment type="caution">
    <text evidence="16">The sequence shown here is derived from an EMBL/GenBank/DDBJ whole genome shotgun (WGS) entry which is preliminary data.</text>
</comment>
<dbReference type="PROSITE" id="PS50905">
    <property type="entry name" value="FERRITIN_LIKE"/>
    <property type="match status" value="1"/>
</dbReference>
<dbReference type="Gene3D" id="1.20.1260.10">
    <property type="match status" value="1"/>
</dbReference>
<keyword evidence="9 13" id="KW-0408">Iron</keyword>
<evidence type="ECO:0000256" key="5">
    <source>
        <dbReference type="ARBA" id="ARBA00022640"/>
    </source>
</evidence>
<dbReference type="Proteomes" id="UP001457282">
    <property type="component" value="Unassembled WGS sequence"/>
</dbReference>
<feature type="binding site" evidence="13">
    <location>
        <position position="146"/>
    </location>
    <ligand>
        <name>Fe cation</name>
        <dbReference type="ChEBI" id="CHEBI:24875"/>
        <label>1</label>
    </ligand>
</feature>
<dbReference type="EC" id="1.16.3.1" evidence="14"/>
<dbReference type="FunFam" id="1.20.1260.10:FF:000006">
    <property type="entry name" value="Ferritin"/>
    <property type="match status" value="1"/>
</dbReference>
<dbReference type="CDD" id="cd01056">
    <property type="entry name" value="Euk_Ferritin"/>
    <property type="match status" value="1"/>
</dbReference>
<proteinExistence type="inferred from homology"/>
<dbReference type="InterPro" id="IPR014034">
    <property type="entry name" value="Ferritin_CS"/>
</dbReference>
<evidence type="ECO:0000313" key="16">
    <source>
        <dbReference type="EMBL" id="KAK9920346.1"/>
    </source>
</evidence>
<evidence type="ECO:0000256" key="4">
    <source>
        <dbReference type="ARBA" id="ARBA00022528"/>
    </source>
</evidence>
<sequence>MAMSVRSISTFSISNKQGGDGGANISSSSLLFNSSKLGSSTLSFNQQGKRRNLAVSVSASNEPLLTGVVFHPFEEVKKEALVLPVSPQQSLARQGFTDHCESAINEQINVEYNVSYVYHAMFAYFDRDNVALKGLAKFYKESSEEERDHAEKLMKYQNIRGGKVKLHSIINPPSEFEHAEKGDALYAMELALSLEKLTNEKLLSLHRVAQDNNDAQLTDFIESEFLTEQVEAIKKIAEYVTQLRLVGKGHGVWHFDQQLLHED</sequence>
<evidence type="ECO:0000256" key="6">
    <source>
        <dbReference type="ARBA" id="ARBA00022723"/>
    </source>
</evidence>
<keyword evidence="5" id="KW-0934">Plastid</keyword>
<dbReference type="SUPFAM" id="SSF47240">
    <property type="entry name" value="Ferritin-like"/>
    <property type="match status" value="1"/>
</dbReference>
<keyword evidence="6 13" id="KW-0479">Metal-binding</keyword>
<reference evidence="16 17" key="1">
    <citation type="journal article" date="2023" name="G3 (Bethesda)">
        <title>A chromosome-length genome assembly and annotation of blackberry (Rubus argutus, cv. 'Hillquist').</title>
        <authorList>
            <person name="Bruna T."/>
            <person name="Aryal R."/>
            <person name="Dudchenko O."/>
            <person name="Sargent D.J."/>
            <person name="Mead D."/>
            <person name="Buti M."/>
            <person name="Cavallini A."/>
            <person name="Hytonen T."/>
            <person name="Andres J."/>
            <person name="Pham M."/>
            <person name="Weisz D."/>
            <person name="Mascagni F."/>
            <person name="Usai G."/>
            <person name="Natali L."/>
            <person name="Bassil N."/>
            <person name="Fernandez G.E."/>
            <person name="Lomsadze A."/>
            <person name="Armour M."/>
            <person name="Olukolu B."/>
            <person name="Poorten T."/>
            <person name="Britton C."/>
            <person name="Davik J."/>
            <person name="Ashrafi H."/>
            <person name="Aiden E.L."/>
            <person name="Borodovsky M."/>
            <person name="Worthington M."/>
        </authorList>
    </citation>
    <scope>NUCLEOTIDE SEQUENCE [LARGE SCALE GENOMIC DNA]</scope>
    <source>
        <strain evidence="16">PI 553951</strain>
    </source>
</reference>
<protein>
    <recommendedName>
        <fullName evidence="14">Ferritin</fullName>
        <ecNumber evidence="14">1.16.3.1</ecNumber>
    </recommendedName>
</protein>
<evidence type="ECO:0000256" key="8">
    <source>
        <dbReference type="ARBA" id="ARBA00023002"/>
    </source>
</evidence>
<evidence type="ECO:0000256" key="11">
    <source>
        <dbReference type="ARBA" id="ARBA00026060"/>
    </source>
</evidence>
<dbReference type="Pfam" id="PF00210">
    <property type="entry name" value="Ferritin"/>
    <property type="match status" value="1"/>
</dbReference>
<evidence type="ECO:0000256" key="10">
    <source>
        <dbReference type="ARBA" id="ARBA00025111"/>
    </source>
</evidence>
<dbReference type="GO" id="GO:0006826">
    <property type="term" value="P:iron ion transport"/>
    <property type="evidence" value="ECO:0007669"/>
    <property type="project" value="InterPro"/>
</dbReference>
<evidence type="ECO:0000256" key="3">
    <source>
        <dbReference type="ARBA" id="ARBA00022434"/>
    </source>
</evidence>
<evidence type="ECO:0000256" key="7">
    <source>
        <dbReference type="ARBA" id="ARBA00022946"/>
    </source>
</evidence>
<feature type="domain" description="Ferritin-like diiron" evidence="15">
    <location>
        <begin position="94"/>
        <end position="247"/>
    </location>
</feature>
<feature type="binding site" evidence="13">
    <location>
        <position position="195"/>
    </location>
    <ligand>
        <name>Fe cation</name>
        <dbReference type="ChEBI" id="CHEBI:24875"/>
        <label>1</label>
    </ligand>
</feature>
<dbReference type="PROSITE" id="PS00204">
    <property type="entry name" value="FERRITIN_2"/>
    <property type="match status" value="1"/>
</dbReference>
<dbReference type="InterPro" id="IPR009040">
    <property type="entry name" value="Ferritin-like_diiron"/>
</dbReference>
<evidence type="ECO:0000256" key="13">
    <source>
        <dbReference type="PIRSR" id="PIRSR601519-1"/>
    </source>
</evidence>
<dbReference type="GO" id="GO:0008199">
    <property type="term" value="F:ferric iron binding"/>
    <property type="evidence" value="ECO:0007669"/>
    <property type="project" value="InterPro"/>
</dbReference>
<evidence type="ECO:0000256" key="1">
    <source>
        <dbReference type="ARBA" id="ARBA00004229"/>
    </source>
</evidence>
<evidence type="ECO:0000259" key="15">
    <source>
        <dbReference type="PROSITE" id="PS50905"/>
    </source>
</evidence>
<comment type="subcellular location">
    <subcellularLocation>
        <location evidence="1">Plastid</location>
        <location evidence="1">Chloroplast</location>
    </subcellularLocation>
</comment>
<dbReference type="AlphaFoldDB" id="A0AAW1W8S5"/>
<comment type="catalytic activity">
    <reaction evidence="12 14">
        <text>4 Fe(2+) + O2 + 4 H(+) = 4 Fe(3+) + 2 H2O</text>
        <dbReference type="Rhea" id="RHEA:11148"/>
        <dbReference type="ChEBI" id="CHEBI:15377"/>
        <dbReference type="ChEBI" id="CHEBI:15378"/>
        <dbReference type="ChEBI" id="CHEBI:15379"/>
        <dbReference type="ChEBI" id="CHEBI:29033"/>
        <dbReference type="ChEBI" id="CHEBI:29034"/>
        <dbReference type="EC" id="1.16.3.1"/>
    </reaction>
</comment>
<feature type="binding site" evidence="13">
    <location>
        <position position="149"/>
    </location>
    <ligand>
        <name>Fe cation</name>
        <dbReference type="ChEBI" id="CHEBI:24875"/>
        <label>1</label>
    </ligand>
</feature>
<evidence type="ECO:0000256" key="14">
    <source>
        <dbReference type="RuleBase" id="RU361145"/>
    </source>
</evidence>
<dbReference type="InterPro" id="IPR012347">
    <property type="entry name" value="Ferritin-like"/>
</dbReference>
<dbReference type="PANTHER" id="PTHR11431:SF101">
    <property type="entry name" value="FERRITIN-2, CHLOROPLASTIC"/>
    <property type="match status" value="1"/>
</dbReference>
<keyword evidence="7" id="KW-0809">Transit peptide</keyword>
<keyword evidence="4" id="KW-0150">Chloroplast</keyword>
<keyword evidence="8 14" id="KW-0560">Oxidoreductase</keyword>
<comment type="function">
    <text evidence="14">Stores iron in a soluble, non-toxic, readily available form. Important for iron homeostasis. Iron is taken up in the ferrous form and deposited as ferric hydroxides after oxidation.</text>
</comment>
<dbReference type="GO" id="GO:0008198">
    <property type="term" value="F:ferrous iron binding"/>
    <property type="evidence" value="ECO:0007669"/>
    <property type="project" value="TreeGrafter"/>
</dbReference>
<feature type="binding site" evidence="13">
    <location>
        <position position="229"/>
    </location>
    <ligand>
        <name>Fe cation</name>
        <dbReference type="ChEBI" id="CHEBI:24875"/>
        <label>1</label>
    </ligand>
</feature>
<evidence type="ECO:0000256" key="9">
    <source>
        <dbReference type="ARBA" id="ARBA00023004"/>
    </source>
</evidence>
<dbReference type="InterPro" id="IPR008331">
    <property type="entry name" value="Ferritin_DPS_dom"/>
</dbReference>
<comment type="similarity">
    <text evidence="2 14">Belongs to the ferritin family.</text>
</comment>
<organism evidence="16 17">
    <name type="scientific">Rubus argutus</name>
    <name type="common">Southern blackberry</name>
    <dbReference type="NCBI Taxonomy" id="59490"/>
    <lineage>
        <taxon>Eukaryota</taxon>
        <taxon>Viridiplantae</taxon>
        <taxon>Streptophyta</taxon>
        <taxon>Embryophyta</taxon>
        <taxon>Tracheophyta</taxon>
        <taxon>Spermatophyta</taxon>
        <taxon>Magnoliopsida</taxon>
        <taxon>eudicotyledons</taxon>
        <taxon>Gunneridae</taxon>
        <taxon>Pentapetalae</taxon>
        <taxon>rosids</taxon>
        <taxon>fabids</taxon>
        <taxon>Rosales</taxon>
        <taxon>Rosaceae</taxon>
        <taxon>Rosoideae</taxon>
        <taxon>Rosoideae incertae sedis</taxon>
        <taxon>Rubus</taxon>
    </lineage>
</organism>
<name>A0AAW1W8S5_RUBAR</name>
<evidence type="ECO:0000313" key="17">
    <source>
        <dbReference type="Proteomes" id="UP001457282"/>
    </source>
</evidence>
<dbReference type="GO" id="GO:0004322">
    <property type="term" value="F:ferroxidase activity"/>
    <property type="evidence" value="ECO:0007669"/>
    <property type="project" value="UniProtKB-EC"/>
</dbReference>
<dbReference type="GO" id="GO:0009507">
    <property type="term" value="C:chloroplast"/>
    <property type="evidence" value="ECO:0007669"/>
    <property type="project" value="UniProtKB-SubCell"/>
</dbReference>
<comment type="function">
    <text evidence="10">Stores iron in a soluble, non-toxic, readily available form. Important for iron homeostasis. Has ferroxidase activity. Iron is taken up in the ferrous form and deposited as ferric hydroxides after oxidation.</text>
</comment>
<evidence type="ECO:0000256" key="12">
    <source>
        <dbReference type="ARBA" id="ARBA00047990"/>
    </source>
</evidence>
<accession>A0AAW1W8S5</accession>
<gene>
    <name evidence="16" type="ORF">M0R45_028901</name>
</gene>
<dbReference type="GO" id="GO:0006879">
    <property type="term" value="P:intracellular iron ion homeostasis"/>
    <property type="evidence" value="ECO:0007669"/>
    <property type="project" value="UniProtKB-KW"/>
</dbReference>